<name>A0A0D2MMQ0_HYPSF</name>
<keyword evidence="2" id="KW-1185">Reference proteome</keyword>
<dbReference type="AlphaFoldDB" id="A0A0D2MMQ0"/>
<proteinExistence type="predicted"/>
<organism evidence="1 2">
    <name type="scientific">Hypholoma sublateritium (strain FD-334 SS-4)</name>
    <dbReference type="NCBI Taxonomy" id="945553"/>
    <lineage>
        <taxon>Eukaryota</taxon>
        <taxon>Fungi</taxon>
        <taxon>Dikarya</taxon>
        <taxon>Basidiomycota</taxon>
        <taxon>Agaricomycotina</taxon>
        <taxon>Agaricomycetes</taxon>
        <taxon>Agaricomycetidae</taxon>
        <taxon>Agaricales</taxon>
        <taxon>Agaricineae</taxon>
        <taxon>Strophariaceae</taxon>
        <taxon>Hypholoma</taxon>
    </lineage>
</organism>
<sequence length="105" mass="11792">MAIFRCFGMQAHWIPHTPPSPSYSLRRWRFPWHVACLHLHIAPSPRPSLPCSFLRGGQTCRIALDFSYSSRPSAKPPAYILPVPRRTHTVSITPEQRAASGNGTT</sequence>
<evidence type="ECO:0000313" key="2">
    <source>
        <dbReference type="Proteomes" id="UP000054270"/>
    </source>
</evidence>
<reference evidence="2" key="1">
    <citation type="submission" date="2014-04" db="EMBL/GenBank/DDBJ databases">
        <title>Evolutionary Origins and Diversification of the Mycorrhizal Mutualists.</title>
        <authorList>
            <consortium name="DOE Joint Genome Institute"/>
            <consortium name="Mycorrhizal Genomics Consortium"/>
            <person name="Kohler A."/>
            <person name="Kuo A."/>
            <person name="Nagy L.G."/>
            <person name="Floudas D."/>
            <person name="Copeland A."/>
            <person name="Barry K.W."/>
            <person name="Cichocki N."/>
            <person name="Veneault-Fourrey C."/>
            <person name="LaButti K."/>
            <person name="Lindquist E.A."/>
            <person name="Lipzen A."/>
            <person name="Lundell T."/>
            <person name="Morin E."/>
            <person name="Murat C."/>
            <person name="Riley R."/>
            <person name="Ohm R."/>
            <person name="Sun H."/>
            <person name="Tunlid A."/>
            <person name="Henrissat B."/>
            <person name="Grigoriev I.V."/>
            <person name="Hibbett D.S."/>
            <person name="Martin F."/>
        </authorList>
    </citation>
    <scope>NUCLEOTIDE SEQUENCE [LARGE SCALE GENOMIC DNA]</scope>
    <source>
        <strain evidence="2">FD-334 SS-4</strain>
    </source>
</reference>
<dbReference type="EMBL" id="KN817533">
    <property type="protein sequence ID" value="KJA25198.1"/>
    <property type="molecule type" value="Genomic_DNA"/>
</dbReference>
<dbReference type="Proteomes" id="UP000054270">
    <property type="component" value="Unassembled WGS sequence"/>
</dbReference>
<accession>A0A0D2MMQ0</accession>
<protein>
    <submittedName>
        <fullName evidence="1">Uncharacterized protein</fullName>
    </submittedName>
</protein>
<gene>
    <name evidence="1" type="ORF">HYPSUDRAFT_38152</name>
</gene>
<evidence type="ECO:0000313" key="1">
    <source>
        <dbReference type="EMBL" id="KJA25198.1"/>
    </source>
</evidence>